<keyword evidence="5" id="KW-0732">Signal</keyword>
<evidence type="ECO:0000256" key="5">
    <source>
        <dbReference type="SAM" id="SignalP"/>
    </source>
</evidence>
<dbReference type="GO" id="GO:0004601">
    <property type="term" value="F:peroxidase activity"/>
    <property type="evidence" value="ECO:0007669"/>
    <property type="project" value="UniProtKB-KW"/>
</dbReference>
<dbReference type="AlphaFoldDB" id="A0AAN8WGL6"/>
<dbReference type="InterPro" id="IPR000889">
    <property type="entry name" value="Glutathione_peroxidase"/>
</dbReference>
<dbReference type="GO" id="GO:0006979">
    <property type="term" value="P:response to oxidative stress"/>
    <property type="evidence" value="ECO:0007669"/>
    <property type="project" value="InterPro"/>
</dbReference>
<name>A0AAN8WGL6_HALRR</name>
<keyword evidence="7" id="KW-1185">Reference proteome</keyword>
<dbReference type="SUPFAM" id="SSF52833">
    <property type="entry name" value="Thioredoxin-like"/>
    <property type="match status" value="1"/>
</dbReference>
<protein>
    <recommendedName>
        <fullName evidence="4">Glutathione peroxidase</fullName>
    </recommendedName>
</protein>
<keyword evidence="3 4" id="KW-0560">Oxidoreductase</keyword>
<proteinExistence type="inferred from homology"/>
<evidence type="ECO:0000313" key="7">
    <source>
        <dbReference type="Proteomes" id="UP001381693"/>
    </source>
</evidence>
<comment type="caution">
    <text evidence="6">The sequence shown here is derived from an EMBL/GenBank/DDBJ whole genome shotgun (WGS) entry which is preliminary data.</text>
</comment>
<dbReference type="PROSITE" id="PS00763">
    <property type="entry name" value="GLUTATHIONE_PEROXID_2"/>
    <property type="match status" value="1"/>
</dbReference>
<evidence type="ECO:0000256" key="1">
    <source>
        <dbReference type="ARBA" id="ARBA00006926"/>
    </source>
</evidence>
<gene>
    <name evidence="6" type="primary">GPX7</name>
    <name evidence="6" type="ORF">SK128_025400</name>
</gene>
<feature type="chain" id="PRO_5043045581" description="Glutathione peroxidase" evidence="5">
    <location>
        <begin position="20"/>
        <end position="172"/>
    </location>
</feature>
<evidence type="ECO:0000256" key="2">
    <source>
        <dbReference type="ARBA" id="ARBA00022559"/>
    </source>
</evidence>
<dbReference type="EMBL" id="JAXCGZ010019906">
    <property type="protein sequence ID" value="KAK7065772.1"/>
    <property type="molecule type" value="Genomic_DNA"/>
</dbReference>
<dbReference type="PANTHER" id="PTHR11592:SF78">
    <property type="entry name" value="GLUTATHIONE PEROXIDASE"/>
    <property type="match status" value="1"/>
</dbReference>
<sequence length="172" mass="19442">MTSLFSLQILFILCAYAHAKDFYSHVVKDSSGEDFPLETYRGKVTLVVNVASLCGYTDSTYRALKKLHDILSYGDFFSVLAFPCNQFGEQEPHDMPDILEYVKNEFDVEFPVFNKIKVIGEDADPAFKTLIVAVRHTLNSGFACYVNYLDNFMVPFLDLIGWGLKSAIPILT</sequence>
<feature type="signal peptide" evidence="5">
    <location>
        <begin position="1"/>
        <end position="19"/>
    </location>
</feature>
<dbReference type="PRINTS" id="PR01011">
    <property type="entry name" value="GLUTPROXDASE"/>
</dbReference>
<evidence type="ECO:0000256" key="3">
    <source>
        <dbReference type="ARBA" id="ARBA00023002"/>
    </source>
</evidence>
<evidence type="ECO:0000313" key="6">
    <source>
        <dbReference type="EMBL" id="KAK7065772.1"/>
    </source>
</evidence>
<dbReference type="PANTHER" id="PTHR11592">
    <property type="entry name" value="GLUTATHIONE PEROXIDASE"/>
    <property type="match status" value="1"/>
</dbReference>
<keyword evidence="2 4" id="KW-0575">Peroxidase</keyword>
<dbReference type="Gene3D" id="3.40.30.10">
    <property type="entry name" value="Glutaredoxin"/>
    <property type="match status" value="1"/>
</dbReference>
<organism evidence="6 7">
    <name type="scientific">Halocaridina rubra</name>
    <name type="common">Hawaiian red shrimp</name>
    <dbReference type="NCBI Taxonomy" id="373956"/>
    <lineage>
        <taxon>Eukaryota</taxon>
        <taxon>Metazoa</taxon>
        <taxon>Ecdysozoa</taxon>
        <taxon>Arthropoda</taxon>
        <taxon>Crustacea</taxon>
        <taxon>Multicrustacea</taxon>
        <taxon>Malacostraca</taxon>
        <taxon>Eumalacostraca</taxon>
        <taxon>Eucarida</taxon>
        <taxon>Decapoda</taxon>
        <taxon>Pleocyemata</taxon>
        <taxon>Caridea</taxon>
        <taxon>Atyoidea</taxon>
        <taxon>Atyidae</taxon>
        <taxon>Halocaridina</taxon>
    </lineage>
</organism>
<dbReference type="PROSITE" id="PS51355">
    <property type="entry name" value="GLUTATHIONE_PEROXID_3"/>
    <property type="match status" value="1"/>
</dbReference>
<evidence type="ECO:0000256" key="4">
    <source>
        <dbReference type="RuleBase" id="RU000499"/>
    </source>
</evidence>
<dbReference type="Proteomes" id="UP001381693">
    <property type="component" value="Unassembled WGS sequence"/>
</dbReference>
<accession>A0AAN8WGL6</accession>
<reference evidence="6 7" key="1">
    <citation type="submission" date="2023-11" db="EMBL/GenBank/DDBJ databases">
        <title>Halocaridina rubra genome assembly.</title>
        <authorList>
            <person name="Smith C."/>
        </authorList>
    </citation>
    <scope>NUCLEOTIDE SEQUENCE [LARGE SCALE GENOMIC DNA]</scope>
    <source>
        <strain evidence="6">EP-1</strain>
        <tissue evidence="6">Whole</tissue>
    </source>
</reference>
<comment type="similarity">
    <text evidence="1 4">Belongs to the glutathione peroxidase family.</text>
</comment>
<dbReference type="InterPro" id="IPR029760">
    <property type="entry name" value="GPX_CS"/>
</dbReference>
<dbReference type="InterPro" id="IPR036249">
    <property type="entry name" value="Thioredoxin-like_sf"/>
</dbReference>
<dbReference type="Pfam" id="PF00255">
    <property type="entry name" value="GSHPx"/>
    <property type="match status" value="1"/>
</dbReference>